<dbReference type="SUPFAM" id="SSF50156">
    <property type="entry name" value="PDZ domain-like"/>
    <property type="match status" value="1"/>
</dbReference>
<feature type="compositionally biased region" description="Polar residues" evidence="2">
    <location>
        <begin position="656"/>
        <end position="688"/>
    </location>
</feature>
<dbReference type="SMART" id="SM00228">
    <property type="entry name" value="PDZ"/>
    <property type="match status" value="1"/>
</dbReference>
<dbReference type="InterPro" id="IPR001478">
    <property type="entry name" value="PDZ"/>
</dbReference>
<name>A0A8T0DQM3_9TREM</name>
<dbReference type="EMBL" id="JTDF01001501">
    <property type="protein sequence ID" value="KAF8569930.1"/>
    <property type="molecule type" value="Genomic_DNA"/>
</dbReference>
<evidence type="ECO:0000256" key="2">
    <source>
        <dbReference type="SAM" id="MobiDB-lite"/>
    </source>
</evidence>
<evidence type="ECO:0000313" key="5">
    <source>
        <dbReference type="Proteomes" id="UP000699462"/>
    </source>
</evidence>
<protein>
    <recommendedName>
        <fullName evidence="3">PDZ domain-containing protein</fullName>
    </recommendedName>
</protein>
<sequence length="821" mass="91393">MVIITDAESDIDLVFHRTGTADCSTPASSGSLFYSCPKVYIEIIIPDHEWKFLFKVPTNTLVRELLRRIFVTCRLDTIEYVNYGLYLPPSGLQKGKFLQEERLLIEYPQLTSSTPNNFPDGLSGDQNGVEPFATLKLIRKRRFVEGLPISENKFKQLNSKAHQKQLLSAIRSHNIARMENLLERGLDPNFQYSSTGVVCYIELLVVDRFGKPSSCVHLHWIFSEYLAFIDNALEETPLGCAASQHPSRELILKLVEKGAHLEFRDTDTLTPIHRAAMTGNLDAIKVFLDLGQNPNVRDCRDLTPLYYAVSRDVPTQCVSLLLYDHAILGVMDDKNRQEIHQACLFDNPGHLEQLILYGADLNAQTLNLDTPMHICALNNHETCLRILLKHGATRNVVNASGQTPSDVALLTGLNRIAEIIDSFTNDQIVYVSTIPAYNTDRRPSLIGPRAALEVGRHPPQLGSLDRVVNPSDRSRVPFRPHRTSEGAAFPNAVFRSISIHPGADSFELSQIQTLPPLGPERTNFLPRSPLTKVVTLNRGNTGFGFRIRGQKDSISQVNPSNQPAYQYIDRVFPDCPAAEAGLLPGDYLLEVNGLDVRKASHHYVTNLIVQAGSQVTLKVLPSSSLKNDVESNNVLRIVDRRQSFSRRSESADAHLPSTQKLSIMTASKSRVVSSSLDTKTTSNSQKSHGMSKRIQLINSVSIHRDTSVVNQKTIPLNHSNHYQLSRSSSRSSLSCPVSEEEDELSNVSNGRSFVTDSAPNRPRVLLVRDGCTPVPQAADGTLRRPDSSAEPLHMFHESSSSYVKTHGNEVCSIPNDFRYLL</sequence>
<dbReference type="Pfam" id="PF12796">
    <property type="entry name" value="Ank_2"/>
    <property type="match status" value="2"/>
</dbReference>
<dbReference type="PROSITE" id="PS50088">
    <property type="entry name" value="ANK_REPEAT"/>
    <property type="match status" value="2"/>
</dbReference>
<keyword evidence="5" id="KW-1185">Reference proteome</keyword>
<dbReference type="AlphaFoldDB" id="A0A8T0DQM3"/>
<reference evidence="4 5" key="1">
    <citation type="submission" date="2019-07" db="EMBL/GenBank/DDBJ databases">
        <title>Annotation for the trematode Paragonimus westermani.</title>
        <authorList>
            <person name="Choi Y.-J."/>
        </authorList>
    </citation>
    <scope>NUCLEOTIDE SEQUENCE [LARGE SCALE GENOMIC DNA]</scope>
    <source>
        <strain evidence="4">180907_Pwestermani</strain>
    </source>
</reference>
<evidence type="ECO:0000259" key="3">
    <source>
        <dbReference type="PROSITE" id="PS50106"/>
    </source>
</evidence>
<evidence type="ECO:0000313" key="4">
    <source>
        <dbReference type="EMBL" id="KAF8569930.1"/>
    </source>
</evidence>
<dbReference type="InterPro" id="IPR051569">
    <property type="entry name" value="SHANK"/>
</dbReference>
<dbReference type="Proteomes" id="UP000699462">
    <property type="component" value="Unassembled WGS sequence"/>
</dbReference>
<gene>
    <name evidence="4" type="ORF">P879_02005</name>
</gene>
<dbReference type="InterPro" id="IPR002110">
    <property type="entry name" value="Ankyrin_rpt"/>
</dbReference>
<organism evidence="4 5">
    <name type="scientific">Paragonimus westermani</name>
    <dbReference type="NCBI Taxonomy" id="34504"/>
    <lineage>
        <taxon>Eukaryota</taxon>
        <taxon>Metazoa</taxon>
        <taxon>Spiralia</taxon>
        <taxon>Lophotrochozoa</taxon>
        <taxon>Platyhelminthes</taxon>
        <taxon>Trematoda</taxon>
        <taxon>Digenea</taxon>
        <taxon>Plagiorchiida</taxon>
        <taxon>Troglotremata</taxon>
        <taxon>Troglotrematidae</taxon>
        <taxon>Paragonimus</taxon>
    </lineage>
</organism>
<dbReference type="Pfam" id="PF00595">
    <property type="entry name" value="PDZ"/>
    <property type="match status" value="1"/>
</dbReference>
<dbReference type="OrthoDB" id="445896at2759"/>
<feature type="repeat" description="ANK" evidence="1">
    <location>
        <begin position="367"/>
        <end position="399"/>
    </location>
</feature>
<feature type="region of interest" description="Disordered" evidence="2">
    <location>
        <begin position="643"/>
        <end position="692"/>
    </location>
</feature>
<dbReference type="SMART" id="SM00248">
    <property type="entry name" value="ANK"/>
    <property type="match status" value="6"/>
</dbReference>
<feature type="domain" description="PDZ" evidence="3">
    <location>
        <begin position="533"/>
        <end position="623"/>
    </location>
</feature>
<evidence type="ECO:0000256" key="1">
    <source>
        <dbReference type="PROSITE-ProRule" id="PRU00023"/>
    </source>
</evidence>
<dbReference type="Gene3D" id="2.30.42.10">
    <property type="match status" value="1"/>
</dbReference>
<dbReference type="PROSITE" id="PS50106">
    <property type="entry name" value="PDZ"/>
    <property type="match status" value="1"/>
</dbReference>
<feature type="compositionally biased region" description="Basic and acidic residues" evidence="2">
    <location>
        <begin position="643"/>
        <end position="652"/>
    </location>
</feature>
<feature type="repeat" description="ANK" evidence="1">
    <location>
        <begin position="267"/>
        <end position="299"/>
    </location>
</feature>
<dbReference type="PANTHER" id="PTHR24135:SF28">
    <property type="entry name" value="LD13733P"/>
    <property type="match status" value="1"/>
</dbReference>
<dbReference type="PANTHER" id="PTHR24135">
    <property type="entry name" value="SH3 AND MULTIPLE ANKYRIN REPEAT DOMAINS PROTEIN"/>
    <property type="match status" value="1"/>
</dbReference>
<dbReference type="InterPro" id="IPR036770">
    <property type="entry name" value="Ankyrin_rpt-contain_sf"/>
</dbReference>
<proteinExistence type="predicted"/>
<keyword evidence="1" id="KW-0040">ANK repeat</keyword>
<dbReference type="Gene3D" id="1.25.40.20">
    <property type="entry name" value="Ankyrin repeat-containing domain"/>
    <property type="match status" value="1"/>
</dbReference>
<dbReference type="PROSITE" id="PS50297">
    <property type="entry name" value="ANK_REP_REGION"/>
    <property type="match status" value="2"/>
</dbReference>
<dbReference type="InterPro" id="IPR036034">
    <property type="entry name" value="PDZ_sf"/>
</dbReference>
<accession>A0A8T0DQM3</accession>
<comment type="caution">
    <text evidence="4">The sequence shown here is derived from an EMBL/GenBank/DDBJ whole genome shotgun (WGS) entry which is preliminary data.</text>
</comment>
<dbReference type="SUPFAM" id="SSF48403">
    <property type="entry name" value="Ankyrin repeat"/>
    <property type="match status" value="1"/>
</dbReference>